<dbReference type="PROSITE" id="PS51168">
    <property type="entry name" value="CHORISMATE_MUT_2"/>
    <property type="match status" value="1"/>
</dbReference>
<comment type="pathway">
    <text evidence="1 5">Metabolic intermediate biosynthesis; prephenate biosynthesis; prephenate from chorismate: step 1/1.</text>
</comment>
<dbReference type="InterPro" id="IPR002701">
    <property type="entry name" value="CM_II_prokaryot"/>
</dbReference>
<reference evidence="8 9" key="1">
    <citation type="submission" date="2022-06" db="EMBL/GenBank/DDBJ databases">
        <title>Mycolicibacterium sp. CAU 1645 isolated from seawater.</title>
        <authorList>
            <person name="Kim W."/>
        </authorList>
    </citation>
    <scope>NUCLEOTIDE SEQUENCE [LARGE SCALE GENOMIC DNA]</scope>
    <source>
        <strain evidence="8 9">CAU 1645</strain>
    </source>
</reference>
<evidence type="ECO:0000256" key="5">
    <source>
        <dbReference type="PIRNR" id="PIRNR026640"/>
    </source>
</evidence>
<dbReference type="InterPro" id="IPR036263">
    <property type="entry name" value="Chorismate_II_sf"/>
</dbReference>
<feature type="signal peptide" evidence="6">
    <location>
        <begin position="1"/>
        <end position="25"/>
    </location>
</feature>
<dbReference type="Proteomes" id="UP001651690">
    <property type="component" value="Unassembled WGS sequence"/>
</dbReference>
<evidence type="ECO:0000259" key="7">
    <source>
        <dbReference type="PROSITE" id="PS51168"/>
    </source>
</evidence>
<dbReference type="GO" id="GO:0004106">
    <property type="term" value="F:chorismate mutase activity"/>
    <property type="evidence" value="ECO:0007669"/>
    <property type="project" value="UniProtKB-EC"/>
</dbReference>
<feature type="domain" description="Chorismate mutase" evidence="7">
    <location>
        <begin position="1"/>
        <end position="105"/>
    </location>
</feature>
<dbReference type="InterPro" id="IPR008240">
    <property type="entry name" value="Chorismate_mutase_periplasmic"/>
</dbReference>
<dbReference type="SUPFAM" id="SSF48600">
    <property type="entry name" value="Chorismate mutase II"/>
    <property type="match status" value="1"/>
</dbReference>
<comment type="function">
    <text evidence="5">Catalyzes the Claisen rearrangement of chorismate to prephenate.</text>
</comment>
<keyword evidence="4 5" id="KW-0413">Isomerase</keyword>
<evidence type="ECO:0000313" key="9">
    <source>
        <dbReference type="Proteomes" id="UP001651690"/>
    </source>
</evidence>
<dbReference type="InterPro" id="IPR036979">
    <property type="entry name" value="CM_dom_sf"/>
</dbReference>
<evidence type="ECO:0000256" key="3">
    <source>
        <dbReference type="ARBA" id="ARBA00022729"/>
    </source>
</evidence>
<name>A0ABT1LXV9_9MYCO</name>
<dbReference type="PANTHER" id="PTHR38041">
    <property type="entry name" value="CHORISMATE MUTASE"/>
    <property type="match status" value="1"/>
</dbReference>
<dbReference type="EC" id="5.4.99.5" evidence="2 5"/>
<feature type="chain" id="PRO_5045052559" description="Chorismate mutase" evidence="6">
    <location>
        <begin position="26"/>
        <end position="185"/>
    </location>
</feature>
<gene>
    <name evidence="8" type="ORF">NM203_06010</name>
</gene>
<dbReference type="EMBL" id="JANDBD010000002">
    <property type="protein sequence ID" value="MCP9271734.1"/>
    <property type="molecule type" value="Genomic_DNA"/>
</dbReference>
<organism evidence="8 9">
    <name type="scientific">Mycolicibacterium arenosum</name>
    <dbReference type="NCBI Taxonomy" id="2952157"/>
    <lineage>
        <taxon>Bacteria</taxon>
        <taxon>Bacillati</taxon>
        <taxon>Actinomycetota</taxon>
        <taxon>Actinomycetes</taxon>
        <taxon>Mycobacteriales</taxon>
        <taxon>Mycobacteriaceae</taxon>
        <taxon>Mycolicibacterium</taxon>
    </lineage>
</organism>
<proteinExistence type="predicted"/>
<dbReference type="PIRSF" id="PIRSF026640">
    <property type="entry name" value="Peripl_chor_mut"/>
    <property type="match status" value="1"/>
</dbReference>
<evidence type="ECO:0000256" key="6">
    <source>
        <dbReference type="SAM" id="SignalP"/>
    </source>
</evidence>
<dbReference type="NCBIfam" id="NF006741">
    <property type="entry name" value="PRK09269.1"/>
    <property type="match status" value="1"/>
</dbReference>
<evidence type="ECO:0000256" key="1">
    <source>
        <dbReference type="ARBA" id="ARBA00004817"/>
    </source>
</evidence>
<evidence type="ECO:0000256" key="4">
    <source>
        <dbReference type="ARBA" id="ARBA00023235"/>
    </source>
</evidence>
<keyword evidence="9" id="KW-1185">Reference proteome</keyword>
<protein>
    <recommendedName>
        <fullName evidence="2 5">Chorismate mutase</fullName>
        <ecNumber evidence="2 5">5.4.99.5</ecNumber>
    </recommendedName>
</protein>
<evidence type="ECO:0000256" key="2">
    <source>
        <dbReference type="ARBA" id="ARBA00012404"/>
    </source>
</evidence>
<comment type="catalytic activity">
    <reaction evidence="5">
        <text>chorismate = prephenate</text>
        <dbReference type="Rhea" id="RHEA:13897"/>
        <dbReference type="ChEBI" id="CHEBI:29748"/>
        <dbReference type="ChEBI" id="CHEBI:29934"/>
        <dbReference type="EC" id="5.4.99.5"/>
    </reaction>
</comment>
<dbReference type="RefSeq" id="WP_255058804.1">
    <property type="nucleotide sequence ID" value="NZ_JANDBD010000002.1"/>
</dbReference>
<dbReference type="Gene3D" id="1.20.59.10">
    <property type="entry name" value="Chorismate mutase"/>
    <property type="match status" value="1"/>
</dbReference>
<dbReference type="SMART" id="SM00830">
    <property type="entry name" value="CM_2"/>
    <property type="match status" value="1"/>
</dbReference>
<accession>A0ABT1LXV9</accession>
<dbReference type="InterPro" id="IPR051331">
    <property type="entry name" value="Chorismate_mutase-related"/>
</dbReference>
<comment type="caution">
    <text evidence="8">The sequence shown here is derived from an EMBL/GenBank/DDBJ whole genome shotgun (WGS) entry which is preliminary data.</text>
</comment>
<sequence length="185" mass="19290">MESVKPAIPVLAALLLIAGAPAAHADDDNPLHLLVDTAAQRLQTADPVAAYKWVNGGSIEDPARVAQVLDTVGADASNRGIDPAYVREAFENQIHATEGVQYILFGHWKFVPAAAPASAPDLAESRTAIDGFNKSMVAEMAAQWGVLHGPTCPAALDAAKRTVAAERGLDPLKVDALAVATASYC</sequence>
<evidence type="ECO:0000313" key="8">
    <source>
        <dbReference type="EMBL" id="MCP9271734.1"/>
    </source>
</evidence>
<dbReference type="Pfam" id="PF01817">
    <property type="entry name" value="CM_2"/>
    <property type="match status" value="1"/>
</dbReference>
<keyword evidence="3 6" id="KW-0732">Signal</keyword>
<dbReference type="NCBIfam" id="TIGR01806">
    <property type="entry name" value="CM_mono2"/>
    <property type="match status" value="1"/>
</dbReference>
<dbReference type="PANTHER" id="PTHR38041:SF2">
    <property type="entry name" value="SECRETED CHORISMATE MUTASE"/>
    <property type="match status" value="1"/>
</dbReference>